<name>A0A4P9Z1U6_9FUNG</name>
<accession>A0A4P9Z1U6</accession>
<dbReference type="InterPro" id="IPR011935">
    <property type="entry name" value="CHP02231"/>
</dbReference>
<dbReference type="Proteomes" id="UP000278143">
    <property type="component" value="Unassembled WGS sequence"/>
</dbReference>
<feature type="domain" description="DUF4139" evidence="2">
    <location>
        <begin position="277"/>
        <end position="654"/>
    </location>
</feature>
<dbReference type="NCBIfam" id="TIGR02231">
    <property type="entry name" value="mucoidy inhibitor MuiA family protein"/>
    <property type="match status" value="1"/>
</dbReference>
<dbReference type="Pfam" id="PF13598">
    <property type="entry name" value="DUF4139"/>
    <property type="match status" value="1"/>
</dbReference>
<evidence type="ECO:0000313" key="4">
    <source>
        <dbReference type="EMBL" id="RKP25400.1"/>
    </source>
</evidence>
<protein>
    <recommendedName>
        <fullName evidence="6">DUF4139 domain-containing protein</fullName>
    </recommendedName>
</protein>
<organism evidence="4 5">
    <name type="scientific">Syncephalis pseudoplumigaleata</name>
    <dbReference type="NCBI Taxonomy" id="1712513"/>
    <lineage>
        <taxon>Eukaryota</taxon>
        <taxon>Fungi</taxon>
        <taxon>Fungi incertae sedis</taxon>
        <taxon>Zoopagomycota</taxon>
        <taxon>Zoopagomycotina</taxon>
        <taxon>Zoopagomycetes</taxon>
        <taxon>Zoopagales</taxon>
        <taxon>Piptocephalidaceae</taxon>
        <taxon>Syncephalis</taxon>
    </lineage>
</organism>
<feature type="region of interest" description="Disordered" evidence="1">
    <location>
        <begin position="670"/>
        <end position="701"/>
    </location>
</feature>
<dbReference type="PANTHER" id="PTHR31005">
    <property type="entry name" value="DUF4139 DOMAIN-CONTAINING PROTEIN"/>
    <property type="match status" value="1"/>
</dbReference>
<feature type="domain" description="DUF4140" evidence="3">
    <location>
        <begin position="19"/>
        <end position="153"/>
    </location>
</feature>
<sequence>MSTAKQRIRARDHPAREAVVYSDRAEVCRPVRGLSLKPGRNEIEVVGLSSQLSGDTIRVETTSRMVILDVSHHRSKIEPNKNTDDDDDDDDSDNSNDDDGGDDPSHDDAAMAGVEDERQSHRAHARKQRRARLHSLEREKEDLDNELERLTMDYKLLDSYAFMFAGKGRGQHEVPLPSQVEDVNGFRTLMDLYAERSRHLADKTLKCKRQIRDLERRITRERLRCNAAQEHAKTAREWITVKVVLEAEEAINDAEFRLSYGKRVYGGNTERLLTHCLVVHGARWTPRYDVRVSSDRQQLTLHYMAEVVQNTSEAWTAVRMKLSTAMPSLQTTIPDKINPWRVSLRSGHTHAAVRSRAIPPPPPPPAAAAPAMASAAMQTQTLAFMQLQQQQQQSTSLFGSAPSGASTGFGTASFGAAAGATTSADEPSAQNIMDSVEIEGVMVDDEEDDAESITGTAHAAALLNGMMSAFEVNADATVPSDNAPHRVTIAVLDIKATFIHVAFPKISGTHVYLRAFAKNDTDLPLFPGPCNVYVDGSYVTKSSIPRVTVGERFTCPLGADASVSIAYPRRKKKLLTGGFLNRVRMQSFEQHVHLRNGRAKPIFVQVFDQLPVSDEEHRLRVELTEPAKSAVQRVGSAASSLTLAGSGSGSLDHADTMHLPGLCAEEAATTSIEASSSTTTTTTKHDPDGLPTLSTGSRRVRRHPNGLLEWTLRIPPSDAKSIRFAYRVDCAIEDTVHNL</sequence>
<feature type="compositionally biased region" description="Low complexity" evidence="1">
    <location>
        <begin position="670"/>
        <end position="682"/>
    </location>
</feature>
<feature type="compositionally biased region" description="Basic and acidic residues" evidence="1">
    <location>
        <begin position="103"/>
        <end position="120"/>
    </location>
</feature>
<dbReference type="InterPro" id="IPR037291">
    <property type="entry name" value="DUF4139"/>
</dbReference>
<evidence type="ECO:0000256" key="1">
    <source>
        <dbReference type="SAM" id="MobiDB-lite"/>
    </source>
</evidence>
<feature type="compositionally biased region" description="Basic residues" evidence="1">
    <location>
        <begin position="121"/>
        <end position="133"/>
    </location>
</feature>
<evidence type="ECO:0000259" key="3">
    <source>
        <dbReference type="Pfam" id="PF13600"/>
    </source>
</evidence>
<reference evidence="5" key="1">
    <citation type="journal article" date="2018" name="Nat. Microbiol.">
        <title>Leveraging single-cell genomics to expand the fungal tree of life.</title>
        <authorList>
            <person name="Ahrendt S.R."/>
            <person name="Quandt C.A."/>
            <person name="Ciobanu D."/>
            <person name="Clum A."/>
            <person name="Salamov A."/>
            <person name="Andreopoulos B."/>
            <person name="Cheng J.F."/>
            <person name="Woyke T."/>
            <person name="Pelin A."/>
            <person name="Henrissat B."/>
            <person name="Reynolds N.K."/>
            <person name="Benny G.L."/>
            <person name="Smith M.E."/>
            <person name="James T.Y."/>
            <person name="Grigoriev I.V."/>
        </authorList>
    </citation>
    <scope>NUCLEOTIDE SEQUENCE [LARGE SCALE GENOMIC DNA]</scope>
    <source>
        <strain evidence="5">Benny S71-1</strain>
    </source>
</reference>
<dbReference type="InterPro" id="IPR025554">
    <property type="entry name" value="DUF4140"/>
</dbReference>
<feature type="compositionally biased region" description="Acidic residues" evidence="1">
    <location>
        <begin position="84"/>
        <end position="102"/>
    </location>
</feature>
<dbReference type="AlphaFoldDB" id="A0A4P9Z1U6"/>
<evidence type="ECO:0000259" key="2">
    <source>
        <dbReference type="Pfam" id="PF13598"/>
    </source>
</evidence>
<dbReference type="Pfam" id="PF13600">
    <property type="entry name" value="DUF4140"/>
    <property type="match status" value="1"/>
</dbReference>
<feature type="region of interest" description="Disordered" evidence="1">
    <location>
        <begin position="70"/>
        <end position="133"/>
    </location>
</feature>
<proteinExistence type="predicted"/>
<evidence type="ECO:0008006" key="6">
    <source>
        <dbReference type="Google" id="ProtNLM"/>
    </source>
</evidence>
<evidence type="ECO:0000313" key="5">
    <source>
        <dbReference type="Proteomes" id="UP000278143"/>
    </source>
</evidence>
<dbReference type="EMBL" id="KZ989761">
    <property type="protein sequence ID" value="RKP25400.1"/>
    <property type="molecule type" value="Genomic_DNA"/>
</dbReference>
<dbReference type="PANTHER" id="PTHR31005:SF8">
    <property type="entry name" value="DUF4139 DOMAIN-CONTAINING PROTEIN"/>
    <property type="match status" value="1"/>
</dbReference>
<gene>
    <name evidence="4" type="ORF">SYNPS1DRAFT_28870</name>
</gene>
<keyword evidence="5" id="KW-1185">Reference proteome</keyword>
<feature type="compositionally biased region" description="Basic and acidic residues" evidence="1">
    <location>
        <begin position="70"/>
        <end position="83"/>
    </location>
</feature>
<dbReference type="OrthoDB" id="10068793at2759"/>